<name>A0A0D0TKB2_PSEFL</name>
<protein>
    <submittedName>
        <fullName evidence="1">Uncharacterized protein</fullName>
    </submittedName>
</protein>
<reference evidence="1 2" key="1">
    <citation type="submission" date="2015-01" db="EMBL/GenBank/DDBJ databases">
        <title>Genome sequence of the beneficial rhizobacterium Pseudomonas fluorescens 2-79.</title>
        <authorList>
            <person name="Thuermer A."/>
            <person name="Daniel R."/>
        </authorList>
    </citation>
    <scope>NUCLEOTIDE SEQUENCE [LARGE SCALE GENOMIC DNA]</scope>
    <source>
        <strain evidence="1 2">2-79</strain>
    </source>
</reference>
<evidence type="ECO:0000313" key="2">
    <source>
        <dbReference type="Proteomes" id="UP000032210"/>
    </source>
</evidence>
<dbReference type="EMBL" id="JXCQ01000006">
    <property type="protein sequence ID" value="KIR23601.1"/>
    <property type="molecule type" value="Genomic_DNA"/>
</dbReference>
<dbReference type="RefSeq" id="WP_043047127.1">
    <property type="nucleotide sequence ID" value="NZ_JXCQ01000006.1"/>
</dbReference>
<dbReference type="PATRIC" id="fig|294.125.peg.979"/>
<dbReference type="Proteomes" id="UP000032210">
    <property type="component" value="Unassembled WGS sequence"/>
</dbReference>
<evidence type="ECO:0000313" key="1">
    <source>
        <dbReference type="EMBL" id="KIR23601.1"/>
    </source>
</evidence>
<organism evidence="1 2">
    <name type="scientific">Pseudomonas fluorescens</name>
    <dbReference type="NCBI Taxonomy" id="294"/>
    <lineage>
        <taxon>Bacteria</taxon>
        <taxon>Pseudomonadati</taxon>
        <taxon>Pseudomonadota</taxon>
        <taxon>Gammaproteobacteria</taxon>
        <taxon>Pseudomonadales</taxon>
        <taxon>Pseudomonadaceae</taxon>
        <taxon>Pseudomonas</taxon>
    </lineage>
</organism>
<gene>
    <name evidence="1" type="ORF">PFLU3_09520</name>
</gene>
<sequence>MIGARLGLGLCGLLLLIGGTHLAVAGLFTSQVQRQVEGWEAAAQAPTSSDWLTAHEAARQAVRWYPVANADYLDRLGRVESWKAVGKPFEDAYPLHLAALDDYRSSISVRPNWPYTWVGLAQSKVALQQFDQELDLALTRAFELGPWRQDVNRELAIIGLNTWSQLTPVQRLNTLRSATRAVTYSTVEAQNVLQVAHQNGLLHVVCRSLDAQYVKTIPADCTAASLATGNDSVVSHIDVRLFGRSL</sequence>
<accession>A0A0D0TKB2</accession>
<proteinExistence type="predicted"/>
<comment type="caution">
    <text evidence="1">The sequence shown here is derived from an EMBL/GenBank/DDBJ whole genome shotgun (WGS) entry which is preliminary data.</text>
</comment>
<dbReference type="AlphaFoldDB" id="A0A0D0TKB2"/>